<gene>
    <name evidence="2" type="ORF">EJQ19_07700</name>
</gene>
<dbReference type="EMBL" id="RXHU01000019">
    <property type="protein sequence ID" value="RTE10374.1"/>
    <property type="molecule type" value="Genomic_DNA"/>
</dbReference>
<dbReference type="RefSeq" id="WP_126140627.1">
    <property type="nucleotide sequence ID" value="NZ_RXHU01000019.1"/>
</dbReference>
<evidence type="ECO:0000256" key="1">
    <source>
        <dbReference type="SAM" id="MobiDB-lite"/>
    </source>
</evidence>
<feature type="compositionally biased region" description="Polar residues" evidence="1">
    <location>
        <begin position="69"/>
        <end position="90"/>
    </location>
</feature>
<organism evidence="2 3">
    <name type="scientific">Paenibacillus whitsoniae</name>
    <dbReference type="NCBI Taxonomy" id="2496558"/>
    <lineage>
        <taxon>Bacteria</taxon>
        <taxon>Bacillati</taxon>
        <taxon>Bacillota</taxon>
        <taxon>Bacilli</taxon>
        <taxon>Bacillales</taxon>
        <taxon>Paenibacillaceae</taxon>
        <taxon>Paenibacillus</taxon>
    </lineage>
</organism>
<dbReference type="Proteomes" id="UP000276128">
    <property type="component" value="Unassembled WGS sequence"/>
</dbReference>
<feature type="region of interest" description="Disordered" evidence="1">
    <location>
        <begin position="17"/>
        <end position="36"/>
    </location>
</feature>
<keyword evidence="3" id="KW-1185">Reference proteome</keyword>
<evidence type="ECO:0000313" key="2">
    <source>
        <dbReference type="EMBL" id="RTE10374.1"/>
    </source>
</evidence>
<dbReference type="AlphaFoldDB" id="A0A3S0ADH5"/>
<dbReference type="OrthoDB" id="2678624at2"/>
<reference evidence="2 3" key="1">
    <citation type="submission" date="2018-12" db="EMBL/GenBank/DDBJ databases">
        <title>Bacillus ochoae sp. nov., Paenibacillus whitsoniae sp. nov., Paenibacillus spiritus sp. nov. Isolated from the Mars Exploration Rover during spacecraft assembly.</title>
        <authorList>
            <person name="Seuylemezian A."/>
            <person name="Vaishampayan P."/>
        </authorList>
    </citation>
    <scope>NUCLEOTIDE SEQUENCE [LARGE SCALE GENOMIC DNA]</scope>
    <source>
        <strain evidence="2 3">MER 54</strain>
    </source>
</reference>
<feature type="region of interest" description="Disordered" evidence="1">
    <location>
        <begin position="69"/>
        <end position="93"/>
    </location>
</feature>
<name>A0A3S0ADH5_9BACL</name>
<protein>
    <recommendedName>
        <fullName evidence="4">DUF4309 domain-containing protein</fullName>
    </recommendedName>
</protein>
<evidence type="ECO:0008006" key="4">
    <source>
        <dbReference type="Google" id="ProtNLM"/>
    </source>
</evidence>
<evidence type="ECO:0000313" key="3">
    <source>
        <dbReference type="Proteomes" id="UP000276128"/>
    </source>
</evidence>
<feature type="compositionally biased region" description="Low complexity" evidence="1">
    <location>
        <begin position="17"/>
        <end position="33"/>
    </location>
</feature>
<comment type="caution">
    <text evidence="2">The sequence shown here is derived from an EMBL/GenBank/DDBJ whole genome shotgun (WGS) entry which is preliminary data.</text>
</comment>
<accession>A0A3S0ADH5</accession>
<sequence>MPVAVLSVLVTGCQDAAAPSPLASTSPVSTSTSYEWRDEPTPTIAVAMPSATPNQEDNKQHEAQVAGASSTTTQEVDVPQSIVNPKSTPKPNVKAENAYQQEKPTLMGVKIGSAKGDVVALFGKASKQFAMEEDGIEVYDYGDFSFGFTSKGIVEFVDVHSGDIDPGLHGLRIGQQVQDALSILGKPDAKTAYMLSYKAQGTVLRLDLDPKDSTIQSVKLFGGQ</sequence>
<proteinExistence type="predicted"/>